<proteinExistence type="predicted"/>
<evidence type="ECO:0000313" key="1">
    <source>
        <dbReference type="EMBL" id="MCP9271960.1"/>
    </source>
</evidence>
<dbReference type="RefSeq" id="WP_255059086.1">
    <property type="nucleotide sequence ID" value="NZ_JANDBD010000002.1"/>
</dbReference>
<dbReference type="SUPFAM" id="SSF53474">
    <property type="entry name" value="alpha/beta-Hydrolases"/>
    <property type="match status" value="1"/>
</dbReference>
<dbReference type="Gene3D" id="3.40.50.1820">
    <property type="entry name" value="alpha/beta hydrolase"/>
    <property type="match status" value="1"/>
</dbReference>
<accession>A0ABT1LYH2</accession>
<evidence type="ECO:0000313" key="2">
    <source>
        <dbReference type="Proteomes" id="UP001651690"/>
    </source>
</evidence>
<name>A0ABT1LYH2_9MYCO</name>
<keyword evidence="2" id="KW-1185">Reference proteome</keyword>
<evidence type="ECO:0008006" key="3">
    <source>
        <dbReference type="Google" id="ProtNLM"/>
    </source>
</evidence>
<reference evidence="1 2" key="1">
    <citation type="submission" date="2022-06" db="EMBL/GenBank/DDBJ databases">
        <title>Mycolicibacterium sp. CAU 1645 isolated from seawater.</title>
        <authorList>
            <person name="Kim W."/>
        </authorList>
    </citation>
    <scope>NUCLEOTIDE SEQUENCE [LARGE SCALE GENOMIC DNA]</scope>
    <source>
        <strain evidence="1 2">CAU 1645</strain>
    </source>
</reference>
<comment type="caution">
    <text evidence="1">The sequence shown here is derived from an EMBL/GenBank/DDBJ whole genome shotgun (WGS) entry which is preliminary data.</text>
</comment>
<dbReference type="Proteomes" id="UP001651690">
    <property type="component" value="Unassembled WGS sequence"/>
</dbReference>
<sequence>MTAPSTPTPPATIEEEASAPATARLSTQSAAPVAAVATLRATAVHTAAADTAAVEATVVTPGPVSPIAEIAALPGRIVNAVLQVLGITTSAGTGQSPFSPAPIADLIFAVFRRIEEIMGFNAPVVQPVPPAMVYEGPLDIPTPTVKQFLDAASAEYVLGGTPGGMVPFTVNGWPLTSLHLETGSDASVWVTPQNQIIIAYSGTTGGTHLLFNPLIAVTQIITDLQAGLDDATPLAFIQAVGFAEAVKAEAAARGYSSDDIFVTGHSLGAWQAQYVAQQIGLNGIGFEGPGLNSVVPGNGANSLFVNTATYGDMAGFLASDLPGLNPIAPPYVPGGGLKPHYGPIVLLGDPAANTPMVNAASLFNQGPIATLISAIDLFGNFLAKHLPAVQAYHLDVDLDPGVVPWLGINEGPVHTGFGDLTIPEFLKAASDAGILVTP</sequence>
<gene>
    <name evidence="1" type="ORF">NM203_07160</name>
</gene>
<dbReference type="InterPro" id="IPR029058">
    <property type="entry name" value="AB_hydrolase_fold"/>
</dbReference>
<organism evidence="1 2">
    <name type="scientific">Mycolicibacterium arenosum</name>
    <dbReference type="NCBI Taxonomy" id="2952157"/>
    <lineage>
        <taxon>Bacteria</taxon>
        <taxon>Bacillati</taxon>
        <taxon>Actinomycetota</taxon>
        <taxon>Actinomycetes</taxon>
        <taxon>Mycobacteriales</taxon>
        <taxon>Mycobacteriaceae</taxon>
        <taxon>Mycolicibacterium</taxon>
    </lineage>
</organism>
<dbReference type="EMBL" id="JANDBD010000002">
    <property type="protein sequence ID" value="MCP9271960.1"/>
    <property type="molecule type" value="Genomic_DNA"/>
</dbReference>
<protein>
    <recommendedName>
        <fullName evidence="3">PE-PPE domain-containing protein</fullName>
    </recommendedName>
</protein>